<dbReference type="OrthoDB" id="9803371at2"/>
<dbReference type="GO" id="GO:0009228">
    <property type="term" value="P:thiamine biosynthetic process"/>
    <property type="evidence" value="ECO:0007669"/>
    <property type="project" value="UniProtKB-UniRule"/>
</dbReference>
<dbReference type="InterPro" id="IPR020826">
    <property type="entry name" value="Transketolase_BS"/>
</dbReference>
<gene>
    <name evidence="11" type="primary">dxs</name>
    <name evidence="13" type="ORF">AK33_04440</name>
</gene>
<comment type="cofactor">
    <cofactor evidence="11">
        <name>thiamine diphosphate</name>
        <dbReference type="ChEBI" id="CHEBI:58937"/>
    </cofactor>
    <text evidence="11">Binds 1 thiamine pyrophosphate per subunit.</text>
</comment>
<dbReference type="HAMAP" id="MF_00315">
    <property type="entry name" value="DXP_synth"/>
    <property type="match status" value="1"/>
</dbReference>
<dbReference type="Pfam" id="PF13292">
    <property type="entry name" value="DXP_synthase_N"/>
    <property type="match status" value="1"/>
</dbReference>
<evidence type="ECO:0000256" key="8">
    <source>
        <dbReference type="ARBA" id="ARBA00023052"/>
    </source>
</evidence>
<dbReference type="UniPathway" id="UPA00064">
    <property type="reaction ID" value="UER00091"/>
</dbReference>
<evidence type="ECO:0000256" key="5">
    <source>
        <dbReference type="ARBA" id="ARBA00022723"/>
    </source>
</evidence>
<evidence type="ECO:0000313" key="14">
    <source>
        <dbReference type="Proteomes" id="UP000054123"/>
    </source>
</evidence>
<dbReference type="SMART" id="SM00861">
    <property type="entry name" value="Transket_pyr"/>
    <property type="match status" value="1"/>
</dbReference>
<keyword evidence="4 11" id="KW-0808">Transferase</keyword>
<dbReference type="AlphaFoldDB" id="A0A011NDB1"/>
<keyword evidence="14" id="KW-1185">Reference proteome</keyword>
<dbReference type="InterPro" id="IPR009014">
    <property type="entry name" value="Transketo_C/PFOR_II"/>
</dbReference>
<evidence type="ECO:0000313" key="13">
    <source>
        <dbReference type="EMBL" id="EXI62492.1"/>
    </source>
</evidence>
<dbReference type="GO" id="GO:0005829">
    <property type="term" value="C:cytosol"/>
    <property type="evidence" value="ECO:0007669"/>
    <property type="project" value="TreeGrafter"/>
</dbReference>
<evidence type="ECO:0000256" key="9">
    <source>
        <dbReference type="ARBA" id="ARBA00023229"/>
    </source>
</evidence>
<comment type="cofactor">
    <cofactor evidence="11">
        <name>Mg(2+)</name>
        <dbReference type="ChEBI" id="CHEBI:18420"/>
    </cofactor>
    <text evidence="11">Binds 1 Mg(2+) ion per subunit.</text>
</comment>
<dbReference type="SUPFAM" id="SSF52518">
    <property type="entry name" value="Thiamin diphosphate-binding fold (THDP-binding)"/>
    <property type="match status" value="2"/>
</dbReference>
<protein>
    <recommendedName>
        <fullName evidence="11">1-deoxy-D-xylulose-5-phosphate synthase</fullName>
        <ecNumber evidence="11">2.2.1.7</ecNumber>
    </recommendedName>
    <alternativeName>
        <fullName evidence="11">1-deoxyxylulose-5-phosphate synthase</fullName>
        <shortName evidence="11">DXP synthase</shortName>
        <shortName evidence="11">DXPS</shortName>
    </alternativeName>
</protein>
<evidence type="ECO:0000256" key="2">
    <source>
        <dbReference type="ARBA" id="ARBA00011081"/>
    </source>
</evidence>
<feature type="binding site" evidence="11">
    <location>
        <position position="178"/>
    </location>
    <ligand>
        <name>thiamine diphosphate</name>
        <dbReference type="ChEBI" id="CHEBI:58937"/>
    </ligand>
</feature>
<comment type="catalytic activity">
    <reaction evidence="11">
        <text>D-glyceraldehyde 3-phosphate + pyruvate + H(+) = 1-deoxy-D-xylulose 5-phosphate + CO2</text>
        <dbReference type="Rhea" id="RHEA:12605"/>
        <dbReference type="ChEBI" id="CHEBI:15361"/>
        <dbReference type="ChEBI" id="CHEBI:15378"/>
        <dbReference type="ChEBI" id="CHEBI:16526"/>
        <dbReference type="ChEBI" id="CHEBI:57792"/>
        <dbReference type="ChEBI" id="CHEBI:59776"/>
        <dbReference type="EC" id="2.2.1.7"/>
    </reaction>
</comment>
<name>A0A011NDB1_9PAST</name>
<organism evidence="13 14">
    <name type="scientific">Mannheimia granulomatis</name>
    <dbReference type="NCBI Taxonomy" id="85402"/>
    <lineage>
        <taxon>Bacteria</taxon>
        <taxon>Pseudomonadati</taxon>
        <taxon>Pseudomonadota</taxon>
        <taxon>Gammaproteobacteria</taxon>
        <taxon>Pasteurellales</taxon>
        <taxon>Pasteurellaceae</taxon>
        <taxon>Mannheimia</taxon>
    </lineage>
</organism>
<comment type="caution">
    <text evidence="13">The sequence shown here is derived from an EMBL/GenBank/DDBJ whole genome shotgun (WGS) entry which is preliminary data.</text>
</comment>
<proteinExistence type="inferred from homology"/>
<dbReference type="Gene3D" id="3.40.50.970">
    <property type="match status" value="2"/>
</dbReference>
<keyword evidence="8 11" id="KW-0786">Thiamine pyrophosphate</keyword>
<dbReference type="CDD" id="cd07033">
    <property type="entry name" value="TPP_PYR_DXS_TK_like"/>
    <property type="match status" value="1"/>
</dbReference>
<feature type="binding site" evidence="11">
    <location>
        <begin position="150"/>
        <end position="151"/>
    </location>
    <ligand>
        <name>thiamine diphosphate</name>
        <dbReference type="ChEBI" id="CHEBI:58937"/>
    </ligand>
</feature>
<comment type="subunit">
    <text evidence="3 11">Homodimer.</text>
</comment>
<evidence type="ECO:0000256" key="7">
    <source>
        <dbReference type="ARBA" id="ARBA00022977"/>
    </source>
</evidence>
<dbReference type="InterPro" id="IPR049557">
    <property type="entry name" value="Transketolase_CS"/>
</dbReference>
<dbReference type="PROSITE" id="PS00801">
    <property type="entry name" value="TRANSKETOLASE_1"/>
    <property type="match status" value="1"/>
</dbReference>
<dbReference type="InterPro" id="IPR033248">
    <property type="entry name" value="Transketolase_C"/>
</dbReference>
<dbReference type="EC" id="2.2.1.7" evidence="11"/>
<evidence type="ECO:0000259" key="12">
    <source>
        <dbReference type="SMART" id="SM00861"/>
    </source>
</evidence>
<dbReference type="InterPro" id="IPR005477">
    <property type="entry name" value="Dxylulose-5-P_synthase"/>
</dbReference>
<feature type="binding site" evidence="11">
    <location>
        <position position="287"/>
    </location>
    <ligand>
        <name>thiamine diphosphate</name>
        <dbReference type="ChEBI" id="CHEBI:58937"/>
    </ligand>
</feature>
<evidence type="ECO:0000256" key="3">
    <source>
        <dbReference type="ARBA" id="ARBA00011738"/>
    </source>
</evidence>
<evidence type="ECO:0000256" key="6">
    <source>
        <dbReference type="ARBA" id="ARBA00022842"/>
    </source>
</evidence>
<evidence type="ECO:0000256" key="10">
    <source>
        <dbReference type="ARBA" id="ARBA00055605"/>
    </source>
</evidence>
<dbReference type="FunFam" id="3.40.50.920:FF:000002">
    <property type="entry name" value="1-deoxy-D-xylulose-5-phosphate synthase"/>
    <property type="match status" value="1"/>
</dbReference>
<dbReference type="FunFam" id="3.40.50.970:FF:000005">
    <property type="entry name" value="1-deoxy-D-xylulose-5-phosphate synthase"/>
    <property type="match status" value="1"/>
</dbReference>
<dbReference type="RefSeq" id="WP_042802229.1">
    <property type="nucleotide sequence ID" value="NZ_AVSP01000008.1"/>
</dbReference>
<dbReference type="EMBL" id="JANJ01000003">
    <property type="protein sequence ID" value="EXI62492.1"/>
    <property type="molecule type" value="Genomic_DNA"/>
</dbReference>
<dbReference type="CDD" id="cd02007">
    <property type="entry name" value="TPP_DXS"/>
    <property type="match status" value="1"/>
</dbReference>
<reference evidence="13 14" key="1">
    <citation type="journal article" date="2014" name="Genome Announc.">
        <title>Genome Sequence of a Presumptive Mannheimia haemolytica Strain with an A1/A6-Cross-Reactive Serotype from a White-Tailed Deer (Odocoileus virginianus).</title>
        <authorList>
            <person name="Lawrence P.K."/>
            <person name="Bey R.F."/>
            <person name="Wiener B."/>
            <person name="Kittichotirat W."/>
            <person name="Bumgarner R.E."/>
        </authorList>
    </citation>
    <scope>NUCLEOTIDE SEQUENCE [LARGE SCALE GENOMIC DNA]</scope>
    <source>
        <strain evidence="13 14">PKL10</strain>
    </source>
</reference>
<dbReference type="InterPro" id="IPR005475">
    <property type="entry name" value="Transketolase-like_Pyr-bd"/>
</dbReference>
<dbReference type="PANTHER" id="PTHR43322:SF5">
    <property type="entry name" value="1-DEOXY-D-XYLULOSE-5-PHOSPHATE SYNTHASE, CHLOROPLASTIC"/>
    <property type="match status" value="1"/>
</dbReference>
<dbReference type="Pfam" id="PF02780">
    <property type="entry name" value="Transketolase_C"/>
    <property type="match status" value="1"/>
</dbReference>
<feature type="domain" description="Transketolase-like pyrimidine-binding" evidence="12">
    <location>
        <begin position="317"/>
        <end position="481"/>
    </location>
</feature>
<accession>A0A011NDB1</accession>
<feature type="binding site" evidence="11">
    <location>
        <position position="368"/>
    </location>
    <ligand>
        <name>thiamine diphosphate</name>
        <dbReference type="ChEBI" id="CHEBI:58937"/>
    </ligand>
</feature>
<evidence type="ECO:0000256" key="11">
    <source>
        <dbReference type="HAMAP-Rule" id="MF_00315"/>
    </source>
</evidence>
<dbReference type="Gene3D" id="3.40.50.920">
    <property type="match status" value="1"/>
</dbReference>
<keyword evidence="7 11" id="KW-0784">Thiamine biosynthesis</keyword>
<dbReference type="Pfam" id="PF02779">
    <property type="entry name" value="Transket_pyr"/>
    <property type="match status" value="1"/>
</dbReference>
<dbReference type="GO" id="GO:0019288">
    <property type="term" value="P:isopentenyl diphosphate biosynthetic process, methylerythritol 4-phosphate pathway"/>
    <property type="evidence" value="ECO:0007669"/>
    <property type="project" value="TreeGrafter"/>
</dbReference>
<dbReference type="GO" id="GO:0016114">
    <property type="term" value="P:terpenoid biosynthetic process"/>
    <property type="evidence" value="ECO:0007669"/>
    <property type="project" value="UniProtKB-UniRule"/>
</dbReference>
<dbReference type="PROSITE" id="PS00802">
    <property type="entry name" value="TRANSKETOLASE_2"/>
    <property type="match status" value="1"/>
</dbReference>
<evidence type="ECO:0000256" key="4">
    <source>
        <dbReference type="ARBA" id="ARBA00022679"/>
    </source>
</evidence>
<dbReference type="GO" id="GO:0030976">
    <property type="term" value="F:thiamine pyrophosphate binding"/>
    <property type="evidence" value="ECO:0007669"/>
    <property type="project" value="UniProtKB-UniRule"/>
</dbReference>
<dbReference type="PANTHER" id="PTHR43322">
    <property type="entry name" value="1-D-DEOXYXYLULOSE 5-PHOSPHATE SYNTHASE-RELATED"/>
    <property type="match status" value="1"/>
</dbReference>
<feature type="binding site" evidence="11">
    <location>
        <position position="77"/>
    </location>
    <ligand>
        <name>thiamine diphosphate</name>
        <dbReference type="ChEBI" id="CHEBI:58937"/>
    </ligand>
</feature>
<dbReference type="NCBIfam" id="TIGR00204">
    <property type="entry name" value="dxs"/>
    <property type="match status" value="1"/>
</dbReference>
<comment type="similarity">
    <text evidence="2 11">Belongs to the transketolase family. DXPS subfamily.</text>
</comment>
<dbReference type="STRING" id="1122190.GCA_000621105_01514"/>
<keyword evidence="5 11" id="KW-0479">Metal-binding</keyword>
<keyword evidence="6 11" id="KW-0460">Magnesium</keyword>
<dbReference type="NCBIfam" id="NF003933">
    <property type="entry name" value="PRK05444.2-2"/>
    <property type="match status" value="1"/>
</dbReference>
<dbReference type="GO" id="GO:0008661">
    <property type="term" value="F:1-deoxy-D-xylulose-5-phosphate synthase activity"/>
    <property type="evidence" value="ECO:0007669"/>
    <property type="project" value="UniProtKB-UniRule"/>
</dbReference>
<comment type="pathway">
    <text evidence="1 11">Metabolic intermediate biosynthesis; 1-deoxy-D-xylulose 5-phosphate biosynthesis; 1-deoxy-D-xylulose 5-phosphate from D-glyceraldehyde 3-phosphate and pyruvate: step 1/1.</text>
</comment>
<feature type="binding site" evidence="11">
    <location>
        <begin position="118"/>
        <end position="120"/>
    </location>
    <ligand>
        <name>thiamine diphosphate</name>
        <dbReference type="ChEBI" id="CHEBI:58937"/>
    </ligand>
</feature>
<dbReference type="Proteomes" id="UP000054123">
    <property type="component" value="Unassembled WGS sequence"/>
</dbReference>
<feature type="binding site" evidence="11">
    <location>
        <position position="149"/>
    </location>
    <ligand>
        <name>Mg(2+)</name>
        <dbReference type="ChEBI" id="CHEBI:18420"/>
    </ligand>
</feature>
<comment type="function">
    <text evidence="10 11">Catalyzes the acyloin condensation reaction between C atoms 2 and 3 of pyruvate and glyceraldehyde 3-phosphate to yield 1-deoxy-D-xylulose-5-phosphate (DXP).</text>
</comment>
<dbReference type="PATRIC" id="fig|1450449.3.peg.855"/>
<keyword evidence="9 11" id="KW-0414">Isoprene biosynthesis</keyword>
<dbReference type="GO" id="GO:0000287">
    <property type="term" value="F:magnesium ion binding"/>
    <property type="evidence" value="ECO:0007669"/>
    <property type="project" value="UniProtKB-UniRule"/>
</dbReference>
<feature type="binding site" evidence="11">
    <location>
        <position position="178"/>
    </location>
    <ligand>
        <name>Mg(2+)</name>
        <dbReference type="ChEBI" id="CHEBI:18420"/>
    </ligand>
</feature>
<evidence type="ECO:0000256" key="1">
    <source>
        <dbReference type="ARBA" id="ARBA00004980"/>
    </source>
</evidence>
<dbReference type="SUPFAM" id="SSF52922">
    <property type="entry name" value="TK C-terminal domain-like"/>
    <property type="match status" value="1"/>
</dbReference>
<sequence length="617" mass="67995">MEKKYSLLNSINSPEDLRLLAKDQLQTVADELRAYLLESVSQSSGHLASGLGVVELTVALHYVYQTPFDQLIWDVGHQAYPHKILTGRRDQMHTIRQKDGIHPFPWREESPYDVLSVGHSSTSISAGVGIAIAAEKENAGRKTVCVIGDGAITAGMAFEALNHAGALHTDMLVILNDNEMSISENVGALNNHLARIFSGSLYTSVRDGSKKILDKVPTIKNFMKKSEEHMKGVIFSPESTLFEELGFNYIGPIDGHNIDELVKTLGNMRELKGPQFLHVRTKKGKGYTPAENDPIGYHGVPKFDLAVSELPKSKTLPTYSNIFGDWLCEMAESDPKIIGITPAMREGSGMVEFSRRFPEQYFDVAIAEQHAVTFGAGLAIAGYKPVVAIYSSFLQRAYDQLIHDVAIQNLPVIFAIDRAGIVGADGQTHQGAFDLSFMRCIPNMTIMAPSDENEMRQMLYTAYTMNTPTAIRYPRGNAKGVELQPMQALEIGKGNVIREGKKVAILNFGALLDEAKIVAEKYNYTLVDMRFIKPLDENLLQKMADSYDLLVTLEENAIQGGAGSFVNEYLQNIGKIKPLVMLGIPDFFVPQATQAEAYAELGLDAKGIEAKIQKLGF</sequence>
<dbReference type="InterPro" id="IPR029061">
    <property type="entry name" value="THDP-binding"/>
</dbReference>